<evidence type="ECO:0000313" key="8">
    <source>
        <dbReference type="Proteomes" id="UP000267128"/>
    </source>
</evidence>
<dbReference type="SUPFAM" id="SSF51306">
    <property type="entry name" value="LexA/Signal peptidase"/>
    <property type="match status" value="1"/>
</dbReference>
<keyword evidence="2 6" id="KW-0812">Transmembrane</keyword>
<feature type="transmembrane region" description="Helical" evidence="6">
    <location>
        <begin position="12"/>
        <end position="31"/>
    </location>
</feature>
<dbReference type="InterPro" id="IPR019533">
    <property type="entry name" value="Peptidase_S26"/>
</dbReference>
<dbReference type="RefSeq" id="WP_123228251.1">
    <property type="nucleotide sequence ID" value="NZ_RJSE01000007.1"/>
</dbReference>
<dbReference type="EC" id="3.4.21.89" evidence="5"/>
<gene>
    <name evidence="7" type="ORF">EFK50_14640</name>
</gene>
<evidence type="ECO:0000256" key="6">
    <source>
        <dbReference type="SAM" id="Phobius"/>
    </source>
</evidence>
<accession>A0A3N0CI12</accession>
<dbReference type="OrthoDB" id="3178064at2"/>
<reference evidence="7 8" key="1">
    <citation type="submission" date="2018-11" db="EMBL/GenBank/DDBJ databases">
        <authorList>
            <person name="Li F."/>
        </authorList>
    </citation>
    <scope>NUCLEOTIDE SEQUENCE [LARGE SCALE GENOMIC DNA]</scope>
    <source>
        <strain evidence="7 8">Gsoil 097</strain>
    </source>
</reference>
<comment type="subcellular location">
    <subcellularLocation>
        <location evidence="1">Membrane</location>
    </subcellularLocation>
</comment>
<dbReference type="GO" id="GO:0009003">
    <property type="term" value="F:signal peptidase activity"/>
    <property type="evidence" value="ECO:0007669"/>
    <property type="project" value="UniProtKB-EC"/>
</dbReference>
<organism evidence="7 8">
    <name type="scientific">Nocardioides marmoriginsengisoli</name>
    <dbReference type="NCBI Taxonomy" id="661483"/>
    <lineage>
        <taxon>Bacteria</taxon>
        <taxon>Bacillati</taxon>
        <taxon>Actinomycetota</taxon>
        <taxon>Actinomycetes</taxon>
        <taxon>Propionibacteriales</taxon>
        <taxon>Nocardioidaceae</taxon>
        <taxon>Nocardioides</taxon>
    </lineage>
</organism>
<evidence type="ECO:0000256" key="4">
    <source>
        <dbReference type="ARBA" id="ARBA00023136"/>
    </source>
</evidence>
<evidence type="ECO:0000256" key="2">
    <source>
        <dbReference type="ARBA" id="ARBA00022692"/>
    </source>
</evidence>
<feature type="transmembrane region" description="Helical" evidence="6">
    <location>
        <begin position="148"/>
        <end position="167"/>
    </location>
</feature>
<protein>
    <recommendedName>
        <fullName evidence="5">Signal peptidase I</fullName>
        <ecNumber evidence="5">3.4.21.89</ecNumber>
    </recommendedName>
</protein>
<name>A0A3N0CI12_9ACTN</name>
<dbReference type="GO" id="GO:0004252">
    <property type="term" value="F:serine-type endopeptidase activity"/>
    <property type="evidence" value="ECO:0007669"/>
    <property type="project" value="UniProtKB-UniRule"/>
</dbReference>
<dbReference type="NCBIfam" id="TIGR02228">
    <property type="entry name" value="sigpep_I_arch"/>
    <property type="match status" value="1"/>
</dbReference>
<comment type="caution">
    <text evidence="7">The sequence shown here is derived from an EMBL/GenBank/DDBJ whole genome shotgun (WGS) entry which is preliminary data.</text>
</comment>
<dbReference type="InterPro" id="IPR036286">
    <property type="entry name" value="LexA/Signal_pep-like_sf"/>
</dbReference>
<keyword evidence="7" id="KW-0378">Hydrolase</keyword>
<dbReference type="GO" id="GO:0016020">
    <property type="term" value="C:membrane"/>
    <property type="evidence" value="ECO:0007669"/>
    <property type="project" value="UniProtKB-SubCell"/>
</dbReference>
<dbReference type="Proteomes" id="UP000267128">
    <property type="component" value="Unassembled WGS sequence"/>
</dbReference>
<dbReference type="AlphaFoldDB" id="A0A3N0CI12"/>
<keyword evidence="4 6" id="KW-0472">Membrane</keyword>
<dbReference type="EMBL" id="RJSE01000007">
    <property type="protein sequence ID" value="RNL62959.1"/>
    <property type="molecule type" value="Genomic_DNA"/>
</dbReference>
<evidence type="ECO:0000256" key="1">
    <source>
        <dbReference type="ARBA" id="ARBA00004370"/>
    </source>
</evidence>
<keyword evidence="8" id="KW-1185">Reference proteome</keyword>
<keyword evidence="3 6" id="KW-1133">Transmembrane helix</keyword>
<dbReference type="GO" id="GO:0006465">
    <property type="term" value="P:signal peptide processing"/>
    <property type="evidence" value="ECO:0007669"/>
    <property type="project" value="UniProtKB-UniRule"/>
</dbReference>
<evidence type="ECO:0000313" key="7">
    <source>
        <dbReference type="EMBL" id="RNL62959.1"/>
    </source>
</evidence>
<evidence type="ECO:0000256" key="5">
    <source>
        <dbReference type="NCBIfam" id="TIGR02228"/>
    </source>
</evidence>
<evidence type="ECO:0000256" key="3">
    <source>
        <dbReference type="ARBA" id="ARBA00022989"/>
    </source>
</evidence>
<dbReference type="CDD" id="cd06530">
    <property type="entry name" value="S26_SPase_I"/>
    <property type="match status" value="1"/>
</dbReference>
<proteinExistence type="predicted"/>
<dbReference type="InterPro" id="IPR001733">
    <property type="entry name" value="Peptidase_S26B"/>
</dbReference>
<sequence length="178" mass="19087">MTGTGGRVATRAITWTVIAGAVAAVTVAVLVPRLGGATPYTVLTESMRPELPPGTLVVTRPVRARDVRIGDVITFQRVSGEPEVVTHRVDAISLGADGQPRWRTRGDANPVPDVAWVRPVQLKGRLWYAVPLLGRVNLWLDGHQRRTATVLVALGLAGYAAVMWASAGRDRIRRGATA</sequence>